<feature type="transmembrane region" description="Helical" evidence="1">
    <location>
        <begin position="779"/>
        <end position="804"/>
    </location>
</feature>
<dbReference type="SMART" id="SM00457">
    <property type="entry name" value="MACPF"/>
    <property type="match status" value="1"/>
</dbReference>
<evidence type="ECO:0000313" key="3">
    <source>
        <dbReference type="EnsemblMetazoa" id="XP_019855346.1"/>
    </source>
</evidence>
<dbReference type="KEGG" id="aqu:100637345"/>
<dbReference type="InterPro" id="IPR020864">
    <property type="entry name" value="MACPF"/>
</dbReference>
<dbReference type="AlphaFoldDB" id="A0AAN0JEZ2"/>
<feature type="transmembrane region" description="Helical" evidence="1">
    <location>
        <begin position="6"/>
        <end position="24"/>
    </location>
</feature>
<proteinExistence type="predicted"/>
<evidence type="ECO:0000256" key="1">
    <source>
        <dbReference type="SAM" id="Phobius"/>
    </source>
</evidence>
<sequence>MTFTITYAPSFLIHPLFLLILIQYRLKMRDFIAASFVLLSIFLIHGASSSYPVGDIRNCPTEQTVNPGSPLLRMDAMPGLGFDNLRNIELGQVYSRNYSSCQISNDGRYLLPDNINLIPVLKSEIDTSAEVFSHYNEYTSSSSHSINVEASASYGCAHASGKFSMEHQDTKKKMASSKSSSVRIGIRHHLYSVHVNPDSQLHPSFKSRLMDLAAHIQNNDTQMAHYLSDLIVRDYGTHVVTSVETGGALYQTSFVSQDVIENSQYLKSSVEIGASVGAKFIATFSISTNIGWSNSNGEKEINSDSNHHVRTSTHGGPPFKMENFSYTDWQNGLLNNLVAIDRRGQPLSFAMTTANLPELPDMLLTKTSDYIYKSIERYYKTNTIKGCTKMDSKNFNFHANLEDNSCDMLLTKTSDYIYKSIERYYKTNTIKGCTKMDSKNFNFHANLEDNSCEKDRQNFTFGGIYQTCEDHDNNEICNDYGASQKNPLTSDYSCPDGYESILLHTGTLSKMVQVTYYYQKKHCKFIFDCKMQPASSQRSEMRYSTYNAYWCYAPPGKQEGADSGYMFGGLYTSKTPNPVTRTTTCPPFYNTLHFGEDIKVCVSTDDQAKDYAIPFGGFHSCKSGNPLAITPDMYQKLASNNLLEYGSSFPTECSHHYNQFLVTIDEGCVVNYCSQFQDIIQFSPRPPLVPPYKMKPPMTVNKTESLVIFGPYGKIWVKNDDGSWFEYKNDSVSGPDYFQSLFVKEDDIAIPTELPPTNATVSDDTTSSPSHSYYTGGEVAGIVIGSIFSTALCVAFIAAVGCGVKKYKKKRIARKEAVLYLDKSETGENETAVLVQKLQDQD</sequence>
<dbReference type="PANTHER" id="PTHR31463:SF1">
    <property type="entry name" value="MACROPHAGE-EXPRESSED GENE 1 PROTEIN"/>
    <property type="match status" value="1"/>
</dbReference>
<keyword evidence="1" id="KW-1133">Transmembrane helix</keyword>
<name>A0AAN0JEZ2_AMPQE</name>
<keyword evidence="1" id="KW-0472">Membrane</keyword>
<dbReference type="GeneID" id="100637345"/>
<organism evidence="3 4">
    <name type="scientific">Amphimedon queenslandica</name>
    <name type="common">Sponge</name>
    <dbReference type="NCBI Taxonomy" id="400682"/>
    <lineage>
        <taxon>Eukaryota</taxon>
        <taxon>Metazoa</taxon>
        <taxon>Porifera</taxon>
        <taxon>Demospongiae</taxon>
        <taxon>Heteroscleromorpha</taxon>
        <taxon>Haplosclerida</taxon>
        <taxon>Niphatidae</taxon>
        <taxon>Amphimedon</taxon>
    </lineage>
</organism>
<dbReference type="GO" id="GO:0045087">
    <property type="term" value="P:innate immune response"/>
    <property type="evidence" value="ECO:0007669"/>
    <property type="project" value="UniProtKB-KW"/>
</dbReference>
<evidence type="ECO:0000313" key="4">
    <source>
        <dbReference type="Proteomes" id="UP000007879"/>
    </source>
</evidence>
<evidence type="ECO:0000259" key="2">
    <source>
        <dbReference type="PROSITE" id="PS51412"/>
    </source>
</evidence>
<feature type="domain" description="MACPF" evidence="2">
    <location>
        <begin position="48"/>
        <end position="382"/>
    </location>
</feature>
<protein>
    <recommendedName>
        <fullName evidence="2">MACPF domain-containing protein</fullName>
    </recommendedName>
</protein>
<reference evidence="3" key="2">
    <citation type="submission" date="2024-06" db="UniProtKB">
        <authorList>
            <consortium name="EnsemblMetazoa"/>
        </authorList>
    </citation>
    <scope>IDENTIFICATION</scope>
</reference>
<dbReference type="RefSeq" id="XP_019855346.1">
    <property type="nucleotide sequence ID" value="XM_019999787.1"/>
</dbReference>
<dbReference type="EnsemblMetazoa" id="XM_019999787.1">
    <property type="protein sequence ID" value="XP_019855346.1"/>
    <property type="gene ID" value="LOC100637345"/>
</dbReference>
<dbReference type="CDD" id="cd22579">
    <property type="entry name" value="MPEG1_P2"/>
    <property type="match status" value="1"/>
</dbReference>
<dbReference type="PROSITE" id="PS51412">
    <property type="entry name" value="MACPF_2"/>
    <property type="match status" value="1"/>
</dbReference>
<reference evidence="4" key="1">
    <citation type="journal article" date="2010" name="Nature">
        <title>The Amphimedon queenslandica genome and the evolution of animal complexity.</title>
        <authorList>
            <person name="Srivastava M."/>
            <person name="Simakov O."/>
            <person name="Chapman J."/>
            <person name="Fahey B."/>
            <person name="Gauthier M.E."/>
            <person name="Mitros T."/>
            <person name="Richards G.S."/>
            <person name="Conaco C."/>
            <person name="Dacre M."/>
            <person name="Hellsten U."/>
            <person name="Larroux C."/>
            <person name="Putnam N.H."/>
            <person name="Stanke M."/>
            <person name="Adamska M."/>
            <person name="Darling A."/>
            <person name="Degnan S.M."/>
            <person name="Oakley T.H."/>
            <person name="Plachetzki D.C."/>
            <person name="Zhai Y."/>
            <person name="Adamski M."/>
            <person name="Calcino A."/>
            <person name="Cummins S.F."/>
            <person name="Goodstein D.M."/>
            <person name="Harris C."/>
            <person name="Jackson D.J."/>
            <person name="Leys S.P."/>
            <person name="Shu S."/>
            <person name="Woodcroft B.J."/>
            <person name="Vervoort M."/>
            <person name="Kosik K.S."/>
            <person name="Manning G."/>
            <person name="Degnan B.M."/>
            <person name="Rokhsar D.S."/>
        </authorList>
    </citation>
    <scope>NUCLEOTIDE SEQUENCE [LARGE SCALE GENOMIC DNA]</scope>
</reference>
<feature type="transmembrane region" description="Helical" evidence="1">
    <location>
        <begin position="31"/>
        <end position="51"/>
    </location>
</feature>
<dbReference type="GO" id="GO:0030670">
    <property type="term" value="C:phagocytic vesicle membrane"/>
    <property type="evidence" value="ECO:0007669"/>
    <property type="project" value="UniProtKB-SubCell"/>
</dbReference>
<dbReference type="GO" id="GO:0002250">
    <property type="term" value="P:adaptive immune response"/>
    <property type="evidence" value="ECO:0007669"/>
    <property type="project" value="UniProtKB-KW"/>
</dbReference>
<dbReference type="InterPro" id="IPR039707">
    <property type="entry name" value="MPEG1"/>
</dbReference>
<dbReference type="Pfam" id="PF01823">
    <property type="entry name" value="MACPF"/>
    <property type="match status" value="1"/>
</dbReference>
<dbReference type="PANTHER" id="PTHR31463">
    <property type="entry name" value="MACROPHAGE-EXPRESSED GENE 1 PROTEIN"/>
    <property type="match status" value="1"/>
</dbReference>
<accession>A0AAN0JEZ2</accession>
<keyword evidence="4" id="KW-1185">Reference proteome</keyword>
<dbReference type="Proteomes" id="UP000007879">
    <property type="component" value="Unassembled WGS sequence"/>
</dbReference>
<keyword evidence="1" id="KW-0812">Transmembrane</keyword>